<reference evidence="1 2" key="1">
    <citation type="journal article" date="2020" name="Nature">
        <title>Six reference-quality genomes reveal evolution of bat adaptations.</title>
        <authorList>
            <person name="Jebb D."/>
            <person name="Huang Z."/>
            <person name="Pippel M."/>
            <person name="Hughes G.M."/>
            <person name="Lavrichenko K."/>
            <person name="Devanna P."/>
            <person name="Winkler S."/>
            <person name="Jermiin L.S."/>
            <person name="Skirmuntt E.C."/>
            <person name="Katzourakis A."/>
            <person name="Burkitt-Gray L."/>
            <person name="Ray D.A."/>
            <person name="Sullivan K.A.M."/>
            <person name="Roscito J.G."/>
            <person name="Kirilenko B.M."/>
            <person name="Davalos L.M."/>
            <person name="Corthals A.P."/>
            <person name="Power M.L."/>
            <person name="Jones G."/>
            <person name="Ransome R.D."/>
            <person name="Dechmann D.K.N."/>
            <person name="Locatelli A.G."/>
            <person name="Puechmaille S.J."/>
            <person name="Fedrigo O."/>
            <person name="Jarvis E.D."/>
            <person name="Hiller M."/>
            <person name="Vernes S.C."/>
            <person name="Myers E.W."/>
            <person name="Teeling E.C."/>
        </authorList>
    </citation>
    <scope>NUCLEOTIDE SEQUENCE [LARGE SCALE GENOMIC DNA]</scope>
    <source>
        <strain evidence="1">MRouAeg1</strain>
        <tissue evidence="1">Muscle</tissue>
    </source>
</reference>
<dbReference type="AlphaFoldDB" id="A0A7J8KBS4"/>
<evidence type="ECO:0000313" key="2">
    <source>
        <dbReference type="Proteomes" id="UP000593571"/>
    </source>
</evidence>
<comment type="caution">
    <text evidence="1">The sequence shown here is derived from an EMBL/GenBank/DDBJ whole genome shotgun (WGS) entry which is preliminary data.</text>
</comment>
<name>A0A7J8KBS4_ROUAE</name>
<keyword evidence="2" id="KW-1185">Reference proteome</keyword>
<dbReference type="EMBL" id="JACASE010000001">
    <property type="protein sequence ID" value="KAF6506282.1"/>
    <property type="molecule type" value="Genomic_DNA"/>
</dbReference>
<evidence type="ECO:0000313" key="1">
    <source>
        <dbReference type="EMBL" id="KAF6506282.1"/>
    </source>
</evidence>
<gene>
    <name evidence="1" type="ORF">HJG63_008067</name>
</gene>
<proteinExistence type="predicted"/>
<organism evidence="1 2">
    <name type="scientific">Rousettus aegyptiacus</name>
    <name type="common">Egyptian fruit bat</name>
    <name type="synonym">Pteropus aegyptiacus</name>
    <dbReference type="NCBI Taxonomy" id="9407"/>
    <lineage>
        <taxon>Eukaryota</taxon>
        <taxon>Metazoa</taxon>
        <taxon>Chordata</taxon>
        <taxon>Craniata</taxon>
        <taxon>Vertebrata</taxon>
        <taxon>Euteleostomi</taxon>
        <taxon>Mammalia</taxon>
        <taxon>Eutheria</taxon>
        <taxon>Laurasiatheria</taxon>
        <taxon>Chiroptera</taxon>
        <taxon>Yinpterochiroptera</taxon>
        <taxon>Pteropodoidea</taxon>
        <taxon>Pteropodidae</taxon>
        <taxon>Rousettinae</taxon>
        <taxon>Rousettus</taxon>
    </lineage>
</organism>
<sequence>MAVEGHWWLSEGGRPGGVALAVSSSAECSGKEAREAGSAGGTRTCRRRPRVTCPPPSWVLPQEFEMIEARRLPQRSGFPISSWGSGPSGTLAPSARDGVGDTAQAIFLSLFHVVFFHTHARAHISVQTHAHSHLTVPGLVCMSSSESPSL</sequence>
<protein>
    <submittedName>
        <fullName evidence="1">Uncharacterized protein</fullName>
    </submittedName>
</protein>
<dbReference type="Proteomes" id="UP000593571">
    <property type="component" value="Unassembled WGS sequence"/>
</dbReference>
<accession>A0A7J8KBS4</accession>